<dbReference type="Gene3D" id="3.40.630.10">
    <property type="entry name" value="Zn peptidases"/>
    <property type="match status" value="1"/>
</dbReference>
<dbReference type="GO" id="GO:0004180">
    <property type="term" value="F:carboxypeptidase activity"/>
    <property type="evidence" value="ECO:0007669"/>
    <property type="project" value="UniProtKB-KW"/>
</dbReference>
<dbReference type="Gene3D" id="3.50.30.30">
    <property type="match status" value="1"/>
</dbReference>
<accession>A0A918KDP0</accession>
<feature type="chain" id="PRO_5036711642" description="Carboxypeptidase Q" evidence="21">
    <location>
        <begin position="18"/>
        <end position="476"/>
    </location>
</feature>
<evidence type="ECO:0000256" key="18">
    <source>
        <dbReference type="ARBA" id="ARBA00023228"/>
    </source>
</evidence>
<dbReference type="GO" id="GO:0005764">
    <property type="term" value="C:lysosome"/>
    <property type="evidence" value="ECO:0007669"/>
    <property type="project" value="UniProtKB-SubCell"/>
</dbReference>
<keyword evidence="13" id="KW-0862">Zinc</keyword>
<keyword evidence="10 21" id="KW-0732">Signal</keyword>
<evidence type="ECO:0000256" key="16">
    <source>
        <dbReference type="ARBA" id="ARBA00023145"/>
    </source>
</evidence>
<dbReference type="PROSITE" id="PS51257">
    <property type="entry name" value="PROKAR_LIPOPROTEIN"/>
    <property type="match status" value="1"/>
</dbReference>
<keyword evidence="15" id="KW-0482">Metalloprotease</keyword>
<evidence type="ECO:0000256" key="7">
    <source>
        <dbReference type="ARBA" id="ARBA00022645"/>
    </source>
</evidence>
<keyword evidence="7" id="KW-0121">Carboxypeptidase</keyword>
<evidence type="ECO:0000256" key="3">
    <source>
        <dbReference type="ARBA" id="ARBA00004555"/>
    </source>
</evidence>
<dbReference type="PANTHER" id="PTHR12053">
    <property type="entry name" value="PROTEASE FAMILY M28 PLASMA GLUTAMATE CARBOXYPEPTIDASE-RELATED"/>
    <property type="match status" value="1"/>
</dbReference>
<dbReference type="AlphaFoldDB" id="A0A918KDP0"/>
<keyword evidence="12" id="KW-0256">Endoplasmic reticulum</keyword>
<evidence type="ECO:0000256" key="19">
    <source>
        <dbReference type="ARBA" id="ARBA00025833"/>
    </source>
</evidence>
<keyword evidence="8" id="KW-0645">Protease</keyword>
<keyword evidence="18" id="KW-0458">Lysosome</keyword>
<evidence type="ECO:0000256" key="4">
    <source>
        <dbReference type="ARBA" id="ARBA00004613"/>
    </source>
</evidence>
<evidence type="ECO:0000256" key="10">
    <source>
        <dbReference type="ARBA" id="ARBA00022729"/>
    </source>
</evidence>
<keyword evidence="24" id="KW-1185">Reference proteome</keyword>
<reference evidence="23 24" key="1">
    <citation type="journal article" date="2014" name="Int. J. Syst. Evol. Microbiol.">
        <title>Complete genome sequence of Corynebacterium casei LMG S-19264T (=DSM 44701T), isolated from a smear-ripened cheese.</title>
        <authorList>
            <consortium name="US DOE Joint Genome Institute (JGI-PGF)"/>
            <person name="Walter F."/>
            <person name="Albersmeier A."/>
            <person name="Kalinowski J."/>
            <person name="Ruckert C."/>
        </authorList>
    </citation>
    <scope>NUCLEOTIDE SEQUENCE [LARGE SCALE GENOMIC DNA]</scope>
    <source>
        <strain evidence="23 24">KCTC 23968</strain>
    </source>
</reference>
<evidence type="ECO:0000256" key="12">
    <source>
        <dbReference type="ARBA" id="ARBA00022824"/>
    </source>
</evidence>
<proteinExistence type="predicted"/>
<dbReference type="GO" id="GO:0006508">
    <property type="term" value="P:proteolysis"/>
    <property type="evidence" value="ECO:0007669"/>
    <property type="project" value="UniProtKB-KW"/>
</dbReference>
<evidence type="ECO:0000256" key="21">
    <source>
        <dbReference type="SAM" id="SignalP"/>
    </source>
</evidence>
<evidence type="ECO:0000256" key="14">
    <source>
        <dbReference type="ARBA" id="ARBA00023034"/>
    </source>
</evidence>
<dbReference type="PANTHER" id="PTHR12053:SF3">
    <property type="entry name" value="CARBOXYPEPTIDASE Q"/>
    <property type="match status" value="1"/>
</dbReference>
<evidence type="ECO:0000256" key="5">
    <source>
        <dbReference type="ARBA" id="ARBA00014116"/>
    </source>
</evidence>
<evidence type="ECO:0000313" key="24">
    <source>
        <dbReference type="Proteomes" id="UP000600865"/>
    </source>
</evidence>
<keyword evidence="14" id="KW-0333">Golgi apparatus</keyword>
<comment type="subunit">
    <text evidence="19">Homodimer. The monomeric form is inactive while the homodimer is active.</text>
</comment>
<keyword evidence="6" id="KW-0964">Secreted</keyword>
<evidence type="ECO:0000256" key="9">
    <source>
        <dbReference type="ARBA" id="ARBA00022723"/>
    </source>
</evidence>
<comment type="subcellular location">
    <subcellularLocation>
        <location evidence="1">Endoplasmic reticulum</location>
    </subcellularLocation>
    <subcellularLocation>
        <location evidence="3">Golgi apparatus</location>
    </subcellularLocation>
    <subcellularLocation>
        <location evidence="2">Lysosome</location>
    </subcellularLocation>
    <subcellularLocation>
        <location evidence="4">Secreted</location>
    </subcellularLocation>
</comment>
<keyword evidence="11" id="KW-0378">Hydrolase</keyword>
<dbReference type="EMBL" id="BMYV01000001">
    <property type="protein sequence ID" value="GGX58664.1"/>
    <property type="molecule type" value="Genomic_DNA"/>
</dbReference>
<dbReference type="InterPro" id="IPR007484">
    <property type="entry name" value="Peptidase_M28"/>
</dbReference>
<dbReference type="GO" id="GO:0070573">
    <property type="term" value="F:metallodipeptidase activity"/>
    <property type="evidence" value="ECO:0007669"/>
    <property type="project" value="InterPro"/>
</dbReference>
<comment type="caution">
    <text evidence="23">The sequence shown here is derived from an EMBL/GenBank/DDBJ whole genome shotgun (WGS) entry which is preliminary data.</text>
</comment>
<evidence type="ECO:0000256" key="20">
    <source>
        <dbReference type="ARBA" id="ARBA00033328"/>
    </source>
</evidence>
<evidence type="ECO:0000259" key="22">
    <source>
        <dbReference type="Pfam" id="PF04389"/>
    </source>
</evidence>
<keyword evidence="16" id="KW-0865">Zymogen</keyword>
<dbReference type="GO" id="GO:0046872">
    <property type="term" value="F:metal ion binding"/>
    <property type="evidence" value="ECO:0007669"/>
    <property type="project" value="UniProtKB-KW"/>
</dbReference>
<name>A0A918KDP0_9PROT</name>
<evidence type="ECO:0000256" key="6">
    <source>
        <dbReference type="ARBA" id="ARBA00022525"/>
    </source>
</evidence>
<gene>
    <name evidence="23" type="ORF">GCM10011309_05050</name>
</gene>
<dbReference type="GO" id="GO:0005576">
    <property type="term" value="C:extracellular region"/>
    <property type="evidence" value="ECO:0007669"/>
    <property type="project" value="UniProtKB-SubCell"/>
</dbReference>
<evidence type="ECO:0000256" key="13">
    <source>
        <dbReference type="ARBA" id="ARBA00022833"/>
    </source>
</evidence>
<evidence type="ECO:0000256" key="8">
    <source>
        <dbReference type="ARBA" id="ARBA00022670"/>
    </source>
</evidence>
<protein>
    <recommendedName>
        <fullName evidence="5">Carboxypeptidase Q</fullName>
    </recommendedName>
    <alternativeName>
        <fullName evidence="20">Plasma glutamate carboxypeptidase</fullName>
    </alternativeName>
</protein>
<evidence type="ECO:0000256" key="15">
    <source>
        <dbReference type="ARBA" id="ARBA00023049"/>
    </source>
</evidence>
<feature type="signal peptide" evidence="21">
    <location>
        <begin position="1"/>
        <end position="17"/>
    </location>
</feature>
<keyword evidence="9" id="KW-0479">Metal-binding</keyword>
<evidence type="ECO:0000256" key="17">
    <source>
        <dbReference type="ARBA" id="ARBA00023180"/>
    </source>
</evidence>
<evidence type="ECO:0000313" key="23">
    <source>
        <dbReference type="EMBL" id="GGX58664.1"/>
    </source>
</evidence>
<dbReference type="SUPFAM" id="SSF53187">
    <property type="entry name" value="Zn-dependent exopeptidases"/>
    <property type="match status" value="1"/>
</dbReference>
<evidence type="ECO:0000256" key="2">
    <source>
        <dbReference type="ARBA" id="ARBA00004371"/>
    </source>
</evidence>
<dbReference type="Proteomes" id="UP000600865">
    <property type="component" value="Unassembled WGS sequence"/>
</dbReference>
<sequence>MRQIFILAAAISMAACSASTDPSVEPPLDEPATTEANLETVGLSGQQAQKLIEAALDGTQGYDITESLTTEVGQRMAGTEAEARARKWAVAKFEEIGLENVRVEPFTIPGWERGIETASIVSPFPQDLVITSLGYSVATPANGIEAEVVYFPELNALQETTQDLTGKIVFISGLMDKAPDGAGYGPAGMKRRIGASEAAKHGAVAVLIRSVGTSSHRFPHTGGMRYTPDVPKIPIAAMSGPDADQMERVFQRGESVTVKMTLTPINTGDRPSGNVIGEIVGTESPEEIVLISGHLDSWDLGTGAIDDGAGIGISAGAAKVIIDSGMKPKRTIRVVAYGAEEIGLLGGFAYRDQHKDNLAKHVMATESDFGAVAPYEIHYNHEAGRGDMQLLADLLNIPLVEKDTSGGPDIGPIKALGVPAMRLQQDGTDYFDLHHTPDDTFDKIDPDEMAKNTAAFAAMAWITANSTSNYRDNKEN</sequence>
<dbReference type="InterPro" id="IPR039866">
    <property type="entry name" value="CPQ"/>
</dbReference>
<evidence type="ECO:0000256" key="11">
    <source>
        <dbReference type="ARBA" id="ARBA00022801"/>
    </source>
</evidence>
<feature type="domain" description="Peptidase M28" evidence="22">
    <location>
        <begin position="274"/>
        <end position="458"/>
    </location>
</feature>
<keyword evidence="17" id="KW-0325">Glycoprotein</keyword>
<dbReference type="Pfam" id="PF04389">
    <property type="entry name" value="Peptidase_M28"/>
    <property type="match status" value="1"/>
</dbReference>
<evidence type="ECO:0000256" key="1">
    <source>
        <dbReference type="ARBA" id="ARBA00004240"/>
    </source>
</evidence>
<organism evidence="23 24">
    <name type="scientific">Litorimonas cladophorae</name>
    <dbReference type="NCBI Taxonomy" id="1220491"/>
    <lineage>
        <taxon>Bacteria</taxon>
        <taxon>Pseudomonadati</taxon>
        <taxon>Pseudomonadota</taxon>
        <taxon>Alphaproteobacteria</taxon>
        <taxon>Maricaulales</taxon>
        <taxon>Robiginitomaculaceae</taxon>
    </lineage>
</organism>